<evidence type="ECO:0000313" key="2">
    <source>
        <dbReference type="EMBL" id="MDP9844433.1"/>
    </source>
</evidence>
<dbReference type="EMBL" id="JAUSQU010000001">
    <property type="protein sequence ID" value="MDP9844433.1"/>
    <property type="molecule type" value="Genomic_DNA"/>
</dbReference>
<keyword evidence="3" id="KW-1185">Reference proteome</keyword>
<dbReference type="RefSeq" id="WP_307559287.1">
    <property type="nucleotide sequence ID" value="NZ_JAUSQU010000001.1"/>
</dbReference>
<reference evidence="2 3" key="1">
    <citation type="submission" date="2023-07" db="EMBL/GenBank/DDBJ databases">
        <title>Sequencing the genomes of 1000 actinobacteria strains.</title>
        <authorList>
            <person name="Klenk H.-P."/>
        </authorList>
    </citation>
    <scope>NUCLEOTIDE SEQUENCE [LARGE SCALE GENOMIC DNA]</scope>
    <source>
        <strain evidence="2 3">DSM 46740</strain>
    </source>
</reference>
<proteinExistence type="predicted"/>
<evidence type="ECO:0008006" key="4">
    <source>
        <dbReference type="Google" id="ProtNLM"/>
    </source>
</evidence>
<feature type="region of interest" description="Disordered" evidence="1">
    <location>
        <begin position="43"/>
        <end position="75"/>
    </location>
</feature>
<gene>
    <name evidence="2" type="ORF">J2853_003644</name>
</gene>
<comment type="caution">
    <text evidence="2">The sequence shown here is derived from an EMBL/GenBank/DDBJ whole genome shotgun (WGS) entry which is preliminary data.</text>
</comment>
<sequence length="313" mass="32894">MTLNTGEQDLSLFLPQKRRRGKLARITAIGVVATMGISLAAGPSWAGESAPTTPQTVPEKTAPEKNGPPSQGGIPVVDETVEAAKSRAVKTGKRVEISEHNSETTTLYANPDGKTLRMELHTEPLRVKNAKGDGFVPVDTTLVKKDGVIKPKAIKGDLTLSAGDDSFVLKSKGVKGTAEIAPPDKLPKPKLRGSAATYASVYGDSVDLVVTATSTGFRQEIVLRERIAGPVSFRMPTTLPSGMSFGEDISGRATLLGENGRKVADLPPAMLLDAEANDPKADIDEGKVGKASVSVDPITSTLVYEQGPGVSRI</sequence>
<evidence type="ECO:0000313" key="3">
    <source>
        <dbReference type="Proteomes" id="UP001225356"/>
    </source>
</evidence>
<evidence type="ECO:0000256" key="1">
    <source>
        <dbReference type="SAM" id="MobiDB-lite"/>
    </source>
</evidence>
<name>A0ABT9QCC7_9ACTN</name>
<dbReference type="Proteomes" id="UP001225356">
    <property type="component" value="Unassembled WGS sequence"/>
</dbReference>
<protein>
    <recommendedName>
        <fullName evidence="4">DUF5666 domain-containing protein</fullName>
    </recommendedName>
</protein>
<accession>A0ABT9QCC7</accession>
<organism evidence="2 3">
    <name type="scientific">Streptosporangium lutulentum</name>
    <dbReference type="NCBI Taxonomy" id="1461250"/>
    <lineage>
        <taxon>Bacteria</taxon>
        <taxon>Bacillati</taxon>
        <taxon>Actinomycetota</taxon>
        <taxon>Actinomycetes</taxon>
        <taxon>Streptosporangiales</taxon>
        <taxon>Streptosporangiaceae</taxon>
        <taxon>Streptosporangium</taxon>
    </lineage>
</organism>